<dbReference type="PANTHER" id="PTHR42160:SF1">
    <property type="entry name" value="URACIL-DNA GLYCOSYLASE SUPERFAMILY PROTEIN"/>
    <property type="match status" value="1"/>
</dbReference>
<dbReference type="Proteomes" id="UP000664288">
    <property type="component" value="Unassembled WGS sequence"/>
</dbReference>
<comment type="caution">
    <text evidence="2">The sequence shown here is derived from an EMBL/GenBank/DDBJ whole genome shotgun (WGS) entry which is preliminary data.</text>
</comment>
<dbReference type="SUPFAM" id="SSF52141">
    <property type="entry name" value="Uracil-DNA glycosylase-like"/>
    <property type="match status" value="1"/>
</dbReference>
<dbReference type="CDD" id="cd10033">
    <property type="entry name" value="UDG_like"/>
    <property type="match status" value="1"/>
</dbReference>
<dbReference type="SMART" id="SM00986">
    <property type="entry name" value="UDG"/>
    <property type="match status" value="1"/>
</dbReference>
<accession>A0ABS3J2U5</accession>
<dbReference type="PANTHER" id="PTHR42160">
    <property type="entry name" value="URACIL-DNA GLYCOSYLASE SUPERFAMILY PROTEIN"/>
    <property type="match status" value="1"/>
</dbReference>
<name>A0ABS3J2U5_9HYPH</name>
<sequence>MSTRPQKAAGVSAPQTLYRTIRACRICRDEPVGRPLPIEPNPILVLSSTARIVVAGQAPGNLADKTTKPFNDPSGVRLRDWMGIGPEVFYDPSRVAIVPMGFCFPGYDAKGGDLPPRRECRATWHARVMASMPQVELVLAVGLYAQRFHVEGGGGRSLTETVSAWRSVLAGGGRFAPVLPLPHPSWRNNAWLKRNPFFERELLPELRRLVAALIGDVPREEPTSGGDGEP</sequence>
<gene>
    <name evidence="2" type="ORF">J1C47_10105</name>
</gene>
<feature type="domain" description="Uracil-DNA glycosylase-like" evidence="1">
    <location>
        <begin position="43"/>
        <end position="207"/>
    </location>
</feature>
<proteinExistence type="predicted"/>
<organism evidence="2 3">
    <name type="scientific">Jiella sonneratiae</name>
    <dbReference type="NCBI Taxonomy" id="2816856"/>
    <lineage>
        <taxon>Bacteria</taxon>
        <taxon>Pseudomonadati</taxon>
        <taxon>Pseudomonadota</taxon>
        <taxon>Alphaproteobacteria</taxon>
        <taxon>Hyphomicrobiales</taxon>
        <taxon>Aurantimonadaceae</taxon>
        <taxon>Jiella</taxon>
    </lineage>
</organism>
<evidence type="ECO:0000313" key="2">
    <source>
        <dbReference type="EMBL" id="MBO0903996.1"/>
    </source>
</evidence>
<evidence type="ECO:0000259" key="1">
    <source>
        <dbReference type="SMART" id="SM00986"/>
    </source>
</evidence>
<dbReference type="Pfam" id="PF03167">
    <property type="entry name" value="UDG"/>
    <property type="match status" value="1"/>
</dbReference>
<protein>
    <submittedName>
        <fullName evidence="2">Uracil-DNA glycosylase family protein</fullName>
    </submittedName>
</protein>
<dbReference type="SMART" id="SM00987">
    <property type="entry name" value="UreE_C"/>
    <property type="match status" value="1"/>
</dbReference>
<dbReference type="Gene3D" id="3.40.470.10">
    <property type="entry name" value="Uracil-DNA glycosylase-like domain"/>
    <property type="match status" value="1"/>
</dbReference>
<reference evidence="2 3" key="1">
    <citation type="submission" date="2021-03" db="EMBL/GenBank/DDBJ databases">
        <title>Whole genome sequence of Jiella sp. MQZ13P-4.</title>
        <authorList>
            <person name="Tuo L."/>
        </authorList>
    </citation>
    <scope>NUCLEOTIDE SEQUENCE [LARGE SCALE GENOMIC DNA]</scope>
    <source>
        <strain evidence="2 3">MQZ13P-4</strain>
    </source>
</reference>
<dbReference type="InterPro" id="IPR047124">
    <property type="entry name" value="HI_0220.2"/>
</dbReference>
<evidence type="ECO:0000313" key="3">
    <source>
        <dbReference type="Proteomes" id="UP000664288"/>
    </source>
</evidence>
<dbReference type="InterPro" id="IPR036895">
    <property type="entry name" value="Uracil-DNA_glycosylase-like_sf"/>
</dbReference>
<dbReference type="EMBL" id="JAFMPY010000008">
    <property type="protein sequence ID" value="MBO0903996.1"/>
    <property type="molecule type" value="Genomic_DNA"/>
</dbReference>
<dbReference type="InterPro" id="IPR005122">
    <property type="entry name" value="Uracil-DNA_glycosylase-like"/>
</dbReference>
<keyword evidence="3" id="KW-1185">Reference proteome</keyword>